<dbReference type="InterPro" id="IPR051793">
    <property type="entry name" value="NADH:flavin_oxidoreductase"/>
</dbReference>
<evidence type="ECO:0000259" key="10">
    <source>
        <dbReference type="Pfam" id="PF00724"/>
    </source>
</evidence>
<comment type="cofactor">
    <cofactor evidence="2">
        <name>[4Fe-4S] cluster</name>
        <dbReference type="ChEBI" id="CHEBI:49883"/>
    </cofactor>
</comment>
<feature type="domain" description="FAD/NAD(P)-binding" evidence="11">
    <location>
        <begin position="388"/>
        <end position="481"/>
    </location>
</feature>
<dbReference type="PRINTS" id="PR00419">
    <property type="entry name" value="ADXRDTASE"/>
</dbReference>
<gene>
    <name evidence="12" type="ORF">FHX40_1873</name>
</gene>
<dbReference type="Gene3D" id="3.20.20.70">
    <property type="entry name" value="Aldolase class I"/>
    <property type="match status" value="1"/>
</dbReference>
<dbReference type="GO" id="GO:0051536">
    <property type="term" value="F:iron-sulfur cluster binding"/>
    <property type="evidence" value="ECO:0007669"/>
    <property type="project" value="UniProtKB-KW"/>
</dbReference>
<dbReference type="OrthoDB" id="3169239at2"/>
<protein>
    <submittedName>
        <fullName evidence="12">2,4-dienoyl-CoA reductase (NADPH2)</fullName>
    </submittedName>
</protein>
<comment type="cofactor">
    <cofactor evidence="1">
        <name>FMN</name>
        <dbReference type="ChEBI" id="CHEBI:58210"/>
    </cofactor>
</comment>
<dbReference type="InterPro" id="IPR013785">
    <property type="entry name" value="Aldolase_TIM"/>
</dbReference>
<comment type="caution">
    <text evidence="12">The sequence shown here is derived from an EMBL/GenBank/DDBJ whole genome shotgun (WGS) entry which is preliminary data.</text>
</comment>
<dbReference type="Pfam" id="PF00724">
    <property type="entry name" value="Oxidored_FMN"/>
    <property type="match status" value="1"/>
</dbReference>
<keyword evidence="9" id="KW-0411">Iron-sulfur</keyword>
<evidence type="ECO:0000256" key="8">
    <source>
        <dbReference type="ARBA" id="ARBA00023004"/>
    </source>
</evidence>
<dbReference type="InterPro" id="IPR023753">
    <property type="entry name" value="FAD/NAD-binding_dom"/>
</dbReference>
<dbReference type="SUPFAM" id="SSF51905">
    <property type="entry name" value="FAD/NAD(P)-binding domain"/>
    <property type="match status" value="1"/>
</dbReference>
<reference evidence="12 13" key="1">
    <citation type="submission" date="2019-06" db="EMBL/GenBank/DDBJ databases">
        <title>Sequencing the genomes of 1000 actinobacteria strains.</title>
        <authorList>
            <person name="Klenk H.-P."/>
        </authorList>
    </citation>
    <scope>NUCLEOTIDE SEQUENCE [LARGE SCALE GENOMIC DNA]</scope>
    <source>
        <strain evidence="12 13">DSM 43186</strain>
    </source>
</reference>
<organism evidence="12 13">
    <name type="scientific">Thermopolyspora flexuosa</name>
    <dbReference type="NCBI Taxonomy" id="103836"/>
    <lineage>
        <taxon>Bacteria</taxon>
        <taxon>Bacillati</taxon>
        <taxon>Actinomycetota</taxon>
        <taxon>Actinomycetes</taxon>
        <taxon>Streptosporangiales</taxon>
        <taxon>Streptosporangiaceae</taxon>
        <taxon>Thermopolyspora</taxon>
    </lineage>
</organism>
<dbReference type="Pfam" id="PF07992">
    <property type="entry name" value="Pyr_redox_2"/>
    <property type="match status" value="1"/>
</dbReference>
<dbReference type="AlphaFoldDB" id="A0A543IX75"/>
<sequence length="656" mass="68368">MTEESPRLTDPIGLAGRTAPSRVIFGPHVTNLGRRRALTDRHVAYYRRRAAGGAGVIVVETASVTPDDHPYERAPLAADCEPGWAAIAEACRPYGTVVLAGLGHTGSQGSSAYSQSVLWAPSPVADAASREMPAEMEQEQIDAVIAGFADGARRAVQAGLDGVELDAGAFSLLRQFHSGLTNLRGDAYGEDKLKLTREVIAAVREAIGPDRVLALRLSCDELAPWAGVTPEQAAAQVDALADAIDLLTVVRGGPFSTSAYRPDGHTPPNFNLDLCHAMRKAAAGRVPVALQGSVVDLDAAQAALDAGAADLVEMTRAQIAEPRLVALARAGLADRARPCVLCNQTCLVRDNRNPIVTCIGDPGSGHETEDAYLDALPGETPAVAASAATDREVLVVGAGPAGLECARVLATLGRRVRVVEARDRAGGALRLAAVGGPSRERLARLADWLEAECRRLGVRIDTGVEATAADLDGEVVLATGARPGPRPVCPDGTVAVIGIRDLCERGPAALPDGPVVLDDPVGGPIAVAAAEWLAAAGRTVALITQDGTAGNKLALTGDLADANARLQRAGVERVLRSRLRAVADGHVTVEHVWTGEKRQLPCAVLVDCGHELPEESLYLARPGTPRAGDCVAPRTVMEAVLEGRRRAVELATGGAR</sequence>
<name>A0A543IX75_9ACTN</name>
<evidence type="ECO:0000256" key="2">
    <source>
        <dbReference type="ARBA" id="ARBA00001966"/>
    </source>
</evidence>
<evidence type="ECO:0000256" key="5">
    <source>
        <dbReference type="ARBA" id="ARBA00022643"/>
    </source>
</evidence>
<dbReference type="SUPFAM" id="SSF51395">
    <property type="entry name" value="FMN-linked oxidoreductases"/>
    <property type="match status" value="1"/>
</dbReference>
<evidence type="ECO:0000256" key="7">
    <source>
        <dbReference type="ARBA" id="ARBA00023002"/>
    </source>
</evidence>
<evidence type="ECO:0000313" key="13">
    <source>
        <dbReference type="Proteomes" id="UP000319213"/>
    </source>
</evidence>
<feature type="domain" description="NADH:flavin oxidoreductase/NADH oxidase N-terminal" evidence="10">
    <location>
        <begin position="10"/>
        <end position="334"/>
    </location>
</feature>
<dbReference type="NCBIfam" id="TIGR03996">
    <property type="entry name" value="mycofact_OYE_1"/>
    <property type="match status" value="1"/>
</dbReference>
<keyword evidence="7" id="KW-0560">Oxidoreductase</keyword>
<dbReference type="GO" id="GO:0046872">
    <property type="term" value="F:metal ion binding"/>
    <property type="evidence" value="ECO:0007669"/>
    <property type="project" value="UniProtKB-KW"/>
</dbReference>
<dbReference type="InterPro" id="IPR023967">
    <property type="entry name" value="CHP03996_oxidoreductase"/>
</dbReference>
<dbReference type="EMBL" id="VFPQ01000001">
    <property type="protein sequence ID" value="TQM75172.1"/>
    <property type="molecule type" value="Genomic_DNA"/>
</dbReference>
<evidence type="ECO:0000313" key="12">
    <source>
        <dbReference type="EMBL" id="TQM75172.1"/>
    </source>
</evidence>
<dbReference type="GO" id="GO:0008670">
    <property type="term" value="F:2,4-dienoyl-CoA reductase (NADPH) activity"/>
    <property type="evidence" value="ECO:0007669"/>
    <property type="project" value="TreeGrafter"/>
</dbReference>
<evidence type="ECO:0000256" key="3">
    <source>
        <dbReference type="ARBA" id="ARBA00011048"/>
    </source>
</evidence>
<keyword evidence="4" id="KW-0285">Flavoprotein</keyword>
<evidence type="ECO:0000256" key="9">
    <source>
        <dbReference type="ARBA" id="ARBA00023014"/>
    </source>
</evidence>
<dbReference type="InterPro" id="IPR001155">
    <property type="entry name" value="OxRdtase_FMN_N"/>
</dbReference>
<keyword evidence="13" id="KW-1185">Reference proteome</keyword>
<evidence type="ECO:0000256" key="6">
    <source>
        <dbReference type="ARBA" id="ARBA00022723"/>
    </source>
</evidence>
<proteinExistence type="inferred from homology"/>
<dbReference type="Gene3D" id="3.50.50.60">
    <property type="entry name" value="FAD/NAD(P)-binding domain"/>
    <property type="match status" value="1"/>
</dbReference>
<dbReference type="Gene3D" id="3.40.50.720">
    <property type="entry name" value="NAD(P)-binding Rossmann-like Domain"/>
    <property type="match status" value="1"/>
</dbReference>
<dbReference type="PANTHER" id="PTHR42917:SF2">
    <property type="entry name" value="2,4-DIENOYL-COA REDUCTASE [(2E)-ENOYL-COA-PRODUCING]"/>
    <property type="match status" value="1"/>
</dbReference>
<accession>A0A543IX75</accession>
<dbReference type="GO" id="GO:0033543">
    <property type="term" value="P:fatty acid beta-oxidation, unsaturated, even number, reductase/isomerase pathway"/>
    <property type="evidence" value="ECO:0007669"/>
    <property type="project" value="TreeGrafter"/>
</dbReference>
<comment type="similarity">
    <text evidence="3">In the N-terminal section; belongs to the NADH:flavin oxidoreductase/NADH oxidase family.</text>
</comment>
<dbReference type="Proteomes" id="UP000319213">
    <property type="component" value="Unassembled WGS sequence"/>
</dbReference>
<keyword evidence="8" id="KW-0408">Iron</keyword>
<dbReference type="RefSeq" id="WP_142259237.1">
    <property type="nucleotide sequence ID" value="NZ_BMPV01000007.1"/>
</dbReference>
<evidence type="ECO:0000256" key="1">
    <source>
        <dbReference type="ARBA" id="ARBA00001917"/>
    </source>
</evidence>
<dbReference type="InterPro" id="IPR036188">
    <property type="entry name" value="FAD/NAD-bd_sf"/>
</dbReference>
<keyword evidence="6" id="KW-0479">Metal-binding</keyword>
<keyword evidence="5" id="KW-0288">FMN</keyword>
<dbReference type="PANTHER" id="PTHR42917">
    <property type="entry name" value="2,4-DIENOYL-COA REDUCTASE"/>
    <property type="match status" value="1"/>
</dbReference>
<dbReference type="GO" id="GO:0010181">
    <property type="term" value="F:FMN binding"/>
    <property type="evidence" value="ECO:0007669"/>
    <property type="project" value="InterPro"/>
</dbReference>
<evidence type="ECO:0000256" key="4">
    <source>
        <dbReference type="ARBA" id="ARBA00022630"/>
    </source>
</evidence>
<evidence type="ECO:0000259" key="11">
    <source>
        <dbReference type="Pfam" id="PF07992"/>
    </source>
</evidence>